<evidence type="ECO:0000256" key="1">
    <source>
        <dbReference type="SAM" id="SignalP"/>
    </source>
</evidence>
<keyword evidence="3" id="KW-1185">Reference proteome</keyword>
<gene>
    <name evidence="2" type="ORF">TCAL_14504</name>
</gene>
<proteinExistence type="predicted"/>
<evidence type="ECO:0000313" key="3">
    <source>
        <dbReference type="Proteomes" id="UP000318571"/>
    </source>
</evidence>
<feature type="signal peptide" evidence="1">
    <location>
        <begin position="1"/>
        <end position="24"/>
    </location>
</feature>
<dbReference type="AlphaFoldDB" id="A0A553PRN5"/>
<dbReference type="EMBL" id="VCGU01000001">
    <property type="protein sequence ID" value="TRY80344.1"/>
    <property type="molecule type" value="Genomic_DNA"/>
</dbReference>
<organism evidence="2 3">
    <name type="scientific">Tigriopus californicus</name>
    <name type="common">Marine copepod</name>
    <dbReference type="NCBI Taxonomy" id="6832"/>
    <lineage>
        <taxon>Eukaryota</taxon>
        <taxon>Metazoa</taxon>
        <taxon>Ecdysozoa</taxon>
        <taxon>Arthropoda</taxon>
        <taxon>Crustacea</taxon>
        <taxon>Multicrustacea</taxon>
        <taxon>Hexanauplia</taxon>
        <taxon>Copepoda</taxon>
        <taxon>Harpacticoida</taxon>
        <taxon>Harpacticidae</taxon>
        <taxon>Tigriopus</taxon>
    </lineage>
</organism>
<feature type="chain" id="PRO_5021848869" evidence="1">
    <location>
        <begin position="25"/>
        <end position="112"/>
    </location>
</feature>
<comment type="caution">
    <text evidence="2">The sequence shown here is derived from an EMBL/GenBank/DDBJ whole genome shotgun (WGS) entry which is preliminary data.</text>
</comment>
<protein>
    <submittedName>
        <fullName evidence="2">Uncharacterized protein</fullName>
    </submittedName>
</protein>
<name>A0A553PRN5_TIGCA</name>
<dbReference type="Proteomes" id="UP000318571">
    <property type="component" value="Chromosome 12"/>
</dbReference>
<reference evidence="2 3" key="1">
    <citation type="journal article" date="2018" name="Nat. Ecol. Evol.">
        <title>Genomic signatures of mitonuclear coevolution across populations of Tigriopus californicus.</title>
        <authorList>
            <person name="Barreto F.S."/>
            <person name="Watson E.T."/>
            <person name="Lima T.G."/>
            <person name="Willett C.S."/>
            <person name="Edmands S."/>
            <person name="Li W."/>
            <person name="Burton R.S."/>
        </authorList>
    </citation>
    <scope>NUCLEOTIDE SEQUENCE [LARGE SCALE GENOMIC DNA]</scope>
    <source>
        <strain evidence="2 3">San Diego</strain>
    </source>
</reference>
<evidence type="ECO:0000313" key="2">
    <source>
        <dbReference type="EMBL" id="TRY80344.1"/>
    </source>
</evidence>
<keyword evidence="1" id="KW-0732">Signal</keyword>
<accession>A0A553PRN5</accession>
<sequence>MRGPIKFLAILAVALAISAQNASAQYGKNRGNRGGSGGSLAEEVADSGEAMMAVDLGWGWVDLEATMEVVGLEAADSTTVDLAAEIVVILEEEIAVELEASSETDPSTKSKY</sequence>